<gene>
    <name evidence="2" type="ORF">WMO75_00925</name>
</gene>
<dbReference type="GeneID" id="97505806"/>
<dbReference type="Gene3D" id="1.10.260.40">
    <property type="entry name" value="lambda repressor-like DNA-binding domains"/>
    <property type="match status" value="1"/>
</dbReference>
<keyword evidence="3" id="KW-1185">Reference proteome</keyword>
<evidence type="ECO:0000259" key="1">
    <source>
        <dbReference type="PROSITE" id="PS50943"/>
    </source>
</evidence>
<protein>
    <submittedName>
        <fullName evidence="2">Helix-turn-helix transcriptional regulator</fullName>
    </submittedName>
</protein>
<evidence type="ECO:0000313" key="2">
    <source>
        <dbReference type="EMBL" id="MEQ2356915.1"/>
    </source>
</evidence>
<dbReference type="InterPro" id="IPR010982">
    <property type="entry name" value="Lambda_DNA-bd_dom_sf"/>
</dbReference>
<reference evidence="2 3" key="1">
    <citation type="submission" date="2024-03" db="EMBL/GenBank/DDBJ databases">
        <title>Human intestinal bacterial collection.</title>
        <authorList>
            <person name="Pauvert C."/>
            <person name="Hitch T.C.A."/>
            <person name="Clavel T."/>
        </authorList>
    </citation>
    <scope>NUCLEOTIDE SEQUENCE [LARGE SCALE GENOMIC DNA]</scope>
    <source>
        <strain evidence="2 3">CLA-AA-H95</strain>
    </source>
</reference>
<dbReference type="Pfam" id="PF01381">
    <property type="entry name" value="HTH_3"/>
    <property type="match status" value="1"/>
</dbReference>
<accession>A0ABV1AFK3</accession>
<dbReference type="RefSeq" id="WP_225084396.1">
    <property type="nucleotide sequence ID" value="NZ_JBBMEI010000001.1"/>
</dbReference>
<comment type="caution">
    <text evidence="2">The sequence shown here is derived from an EMBL/GenBank/DDBJ whole genome shotgun (WGS) entry which is preliminary data.</text>
</comment>
<dbReference type="Proteomes" id="UP001446032">
    <property type="component" value="Unassembled WGS sequence"/>
</dbReference>
<evidence type="ECO:0000313" key="3">
    <source>
        <dbReference type="Proteomes" id="UP001446032"/>
    </source>
</evidence>
<dbReference type="InterPro" id="IPR001387">
    <property type="entry name" value="Cro/C1-type_HTH"/>
</dbReference>
<proteinExistence type="predicted"/>
<organism evidence="2 3">
    <name type="scientific">Blautia intestinihominis</name>
    <dbReference type="NCBI Taxonomy" id="3133152"/>
    <lineage>
        <taxon>Bacteria</taxon>
        <taxon>Bacillati</taxon>
        <taxon>Bacillota</taxon>
        <taxon>Clostridia</taxon>
        <taxon>Lachnospirales</taxon>
        <taxon>Lachnospiraceae</taxon>
        <taxon>Blautia</taxon>
    </lineage>
</organism>
<dbReference type="EMBL" id="JBBMEI010000001">
    <property type="protein sequence ID" value="MEQ2356915.1"/>
    <property type="molecule type" value="Genomic_DNA"/>
</dbReference>
<dbReference type="SMART" id="SM00530">
    <property type="entry name" value="HTH_XRE"/>
    <property type="match status" value="1"/>
</dbReference>
<feature type="domain" description="HTH cro/C1-type" evidence="1">
    <location>
        <begin position="59"/>
        <end position="115"/>
    </location>
</feature>
<sequence>MAIYRKLLIIPFYLPSLPILKAVSKLKVLAWIQFLHHNTLLRNTFYTEAELRKTLAENLVYLRKSKQTKLSQKAVARLLHLPEKTIMNYENGHTLPSAYAVFRLAQYYGCTMEDLLTQNMKKKER</sequence>
<dbReference type="PROSITE" id="PS50943">
    <property type="entry name" value="HTH_CROC1"/>
    <property type="match status" value="1"/>
</dbReference>
<name>A0ABV1AFK3_9FIRM</name>
<dbReference type="CDD" id="cd00093">
    <property type="entry name" value="HTH_XRE"/>
    <property type="match status" value="1"/>
</dbReference>
<dbReference type="SUPFAM" id="SSF47413">
    <property type="entry name" value="lambda repressor-like DNA-binding domains"/>
    <property type="match status" value="1"/>
</dbReference>